<feature type="chain" id="PRO_5018619704" evidence="1">
    <location>
        <begin position="20"/>
        <end position="694"/>
    </location>
</feature>
<dbReference type="SUPFAM" id="SSF55486">
    <property type="entry name" value="Metalloproteases ('zincins'), catalytic domain"/>
    <property type="match status" value="1"/>
</dbReference>
<dbReference type="PANTHER" id="PTHR41775">
    <property type="entry name" value="SECRETED PROTEIN-RELATED"/>
    <property type="match status" value="1"/>
</dbReference>
<keyword evidence="1" id="KW-0732">Signal</keyword>
<dbReference type="InterPro" id="IPR008757">
    <property type="entry name" value="Peptidase_M6-like_domain"/>
</dbReference>
<dbReference type="OrthoDB" id="9813478at2"/>
<evidence type="ECO:0000259" key="2">
    <source>
        <dbReference type="Pfam" id="PF05547"/>
    </source>
</evidence>
<dbReference type="Pfam" id="PF05547">
    <property type="entry name" value="Peptidase_M6"/>
    <property type="match status" value="1"/>
</dbReference>
<accession>A0A3S0RB25</accession>
<name>A0A3S0RB25_9BACT</name>
<dbReference type="RefSeq" id="WP_126678800.1">
    <property type="nucleotide sequence ID" value="NZ_RYYU01000001.1"/>
</dbReference>
<dbReference type="GO" id="GO:0006508">
    <property type="term" value="P:proteolysis"/>
    <property type="evidence" value="ECO:0007669"/>
    <property type="project" value="UniProtKB-KW"/>
</dbReference>
<organism evidence="3 4">
    <name type="scientific">Prevotella koreensis</name>
    <dbReference type="NCBI Taxonomy" id="2490854"/>
    <lineage>
        <taxon>Bacteria</taxon>
        <taxon>Pseudomonadati</taxon>
        <taxon>Bacteroidota</taxon>
        <taxon>Bacteroidia</taxon>
        <taxon>Bacteroidales</taxon>
        <taxon>Prevotellaceae</taxon>
        <taxon>Prevotella</taxon>
    </lineage>
</organism>
<dbReference type="EMBL" id="RYYU01000001">
    <property type="protein sequence ID" value="RUL59695.1"/>
    <property type="molecule type" value="Genomic_DNA"/>
</dbReference>
<keyword evidence="3" id="KW-0482">Metalloprotease</keyword>
<gene>
    <name evidence="3" type="ORF">EHV08_07935</name>
</gene>
<protein>
    <submittedName>
        <fullName evidence="3">M6 family metalloprotease domain-containing protein</fullName>
    </submittedName>
</protein>
<dbReference type="GO" id="GO:0008237">
    <property type="term" value="F:metallopeptidase activity"/>
    <property type="evidence" value="ECO:0007669"/>
    <property type="project" value="UniProtKB-KW"/>
</dbReference>
<feature type="domain" description="Peptidase M6-like" evidence="2">
    <location>
        <begin position="140"/>
        <end position="333"/>
    </location>
</feature>
<keyword evidence="3" id="KW-0645">Protease</keyword>
<evidence type="ECO:0000256" key="1">
    <source>
        <dbReference type="SAM" id="SignalP"/>
    </source>
</evidence>
<reference evidence="3 4" key="1">
    <citation type="submission" date="2018-12" db="EMBL/GenBank/DDBJ databases">
        <title>Genome sequencing of Prevotella sp. KCOM 3155 (= JS262).</title>
        <authorList>
            <person name="Kook J.-K."/>
            <person name="Park S.-N."/>
            <person name="Lim Y.K."/>
        </authorList>
    </citation>
    <scope>NUCLEOTIDE SEQUENCE [LARGE SCALE GENOMIC DNA]</scope>
    <source>
        <strain evidence="3 4">KCOM 3155</strain>
    </source>
</reference>
<keyword evidence="4" id="KW-1185">Reference proteome</keyword>
<evidence type="ECO:0000313" key="3">
    <source>
        <dbReference type="EMBL" id="RUL59695.1"/>
    </source>
</evidence>
<dbReference type="PANTHER" id="PTHR41775:SF1">
    <property type="entry name" value="PEPTIDASE M6-LIKE DOMAIN-CONTAINING PROTEIN"/>
    <property type="match status" value="1"/>
</dbReference>
<keyword evidence="3" id="KW-0378">Hydrolase</keyword>
<proteinExistence type="predicted"/>
<dbReference type="Proteomes" id="UP000278983">
    <property type="component" value="Unassembled WGS sequence"/>
</dbReference>
<sequence>MKKLLFSLVMVLTALTAAAIPAKKGVKVTLTLTDGTQVVTELRGDEFGHFYEAEDGRIFVESETPNVFMLADKMQVIKKANSRREARNMNRSKRRKEFGVPTSYTGQKKGIIILVNYTDKSFLSENDKPRFDKIVNTVNYSEGKFTGSVHDYFHAQSNGQFDLTFDVVGPVTVSHGHAYYGGNDAYGNDKRPQDMIVEACNLVADSVNFKDYDWDNNGEVDQVYVIYAGKGEADSGIANTIWPHEWELSATGNVITIDGVRINTYACGPELNGGGSINGIGTICHEFTHCLGLPDFYDTRGQNNFGLDSWSVMDYGCYNNNGFTPCNYTGYERMFCGWVKPTELKNNTTVTDMKSLADFGEVFIMRNPAHADEYYILQNVQQKGWDIYAGGKGLLIMHVDYDKSVWQNNSVNTTSTRQRCTIFPADNKLSHYSVSGDPFPYGAKKSFGNTTSPAAKLYNFNTDGKKLMNIEITDIKNNSDGTVSFNFVNNNDGGNDPEEPEGDIIFKETFDKCNGTGGNDNSWDGTVASAAFTPDNKDWTSTSSFGGNKCARFGTSNIAGSATTPQIAINGMTTMTFKAAPWSNDQSTLEVTSSNENVVVSKTDFAMNNNVWNEITVTLTGNGDTKLTFAVKGKRFFLDDITLIKEATTGINIINTMKDDKSMRVYSIDGRYLGNDINALGRGLYIVGGKKIVK</sequence>
<feature type="signal peptide" evidence="1">
    <location>
        <begin position="1"/>
        <end position="19"/>
    </location>
</feature>
<dbReference type="NCBIfam" id="TIGR03296">
    <property type="entry name" value="M6dom_TIGR03296"/>
    <property type="match status" value="1"/>
</dbReference>
<evidence type="ECO:0000313" key="4">
    <source>
        <dbReference type="Proteomes" id="UP000278983"/>
    </source>
</evidence>
<dbReference type="AlphaFoldDB" id="A0A3S0RB25"/>
<comment type="caution">
    <text evidence="3">The sequence shown here is derived from an EMBL/GenBank/DDBJ whole genome shotgun (WGS) entry which is preliminary data.</text>
</comment>